<dbReference type="SUPFAM" id="SSF81296">
    <property type="entry name" value="E set domains"/>
    <property type="match status" value="2"/>
</dbReference>
<reference evidence="4" key="1">
    <citation type="submission" date="2021-03" db="EMBL/GenBank/DDBJ databases">
        <title>Chromosome level genome of the anhydrobiotic midge Polypedilum vanderplanki.</title>
        <authorList>
            <person name="Yoshida Y."/>
            <person name="Kikawada T."/>
            <person name="Gusev O."/>
        </authorList>
    </citation>
    <scope>NUCLEOTIDE SEQUENCE</scope>
    <source>
        <strain evidence="4">NIAS01</strain>
        <tissue evidence="4">Whole body or cell culture</tissue>
    </source>
</reference>
<dbReference type="InterPro" id="IPR011021">
    <property type="entry name" value="Arrestin-like_N"/>
</dbReference>
<evidence type="ECO:0000256" key="2">
    <source>
        <dbReference type="ARBA" id="ARBA00022606"/>
    </source>
</evidence>
<accession>A0A9J6CDG1</accession>
<dbReference type="Pfam" id="PF00339">
    <property type="entry name" value="Arrestin_N"/>
    <property type="match status" value="1"/>
</dbReference>
<dbReference type="GO" id="GO:0015031">
    <property type="term" value="P:protein transport"/>
    <property type="evidence" value="ECO:0007669"/>
    <property type="project" value="TreeGrafter"/>
</dbReference>
<evidence type="ECO:0000313" key="4">
    <source>
        <dbReference type="EMBL" id="KAG5679991.1"/>
    </source>
</evidence>
<keyword evidence="2" id="KW-0716">Sensory transduction</keyword>
<comment type="similarity">
    <text evidence="1">Belongs to the arrestin family.</text>
</comment>
<dbReference type="InterPro" id="IPR050357">
    <property type="entry name" value="Arrestin_domain-protein"/>
</dbReference>
<dbReference type="Proteomes" id="UP001107558">
    <property type="component" value="Chromosome 1"/>
</dbReference>
<dbReference type="AlphaFoldDB" id="A0A9J6CDG1"/>
<dbReference type="InterPro" id="IPR011022">
    <property type="entry name" value="Arrestin_C-like"/>
</dbReference>
<dbReference type="Gene3D" id="2.60.40.640">
    <property type="match status" value="2"/>
</dbReference>
<dbReference type="PANTHER" id="PTHR11188:SF167">
    <property type="entry name" value="ARRESTIN C-TERMINAL-LIKE DOMAIN-CONTAINING PROTEIN-RELATED"/>
    <property type="match status" value="1"/>
</dbReference>
<dbReference type="InterPro" id="IPR014756">
    <property type="entry name" value="Ig_E-set"/>
</dbReference>
<evidence type="ECO:0000313" key="5">
    <source>
        <dbReference type="Proteomes" id="UP001107558"/>
    </source>
</evidence>
<evidence type="ECO:0000256" key="1">
    <source>
        <dbReference type="ARBA" id="ARBA00005298"/>
    </source>
</evidence>
<dbReference type="PANTHER" id="PTHR11188">
    <property type="entry name" value="ARRESTIN DOMAIN CONTAINING PROTEIN"/>
    <property type="match status" value="1"/>
</dbReference>
<dbReference type="Pfam" id="PF02752">
    <property type="entry name" value="Arrestin_C"/>
    <property type="match status" value="1"/>
</dbReference>
<dbReference type="EMBL" id="JADBJN010000001">
    <property type="protein sequence ID" value="KAG5679991.1"/>
    <property type="molecule type" value="Genomic_DNA"/>
</dbReference>
<protein>
    <recommendedName>
        <fullName evidence="3">Arrestin C-terminal-like domain-containing protein</fullName>
    </recommendedName>
</protein>
<feature type="domain" description="Arrestin C-terminal-like" evidence="3">
    <location>
        <begin position="173"/>
        <end position="305"/>
    </location>
</feature>
<evidence type="ECO:0000259" key="3">
    <source>
        <dbReference type="SMART" id="SM01017"/>
    </source>
</evidence>
<organism evidence="4 5">
    <name type="scientific">Polypedilum vanderplanki</name>
    <name type="common">Sleeping chironomid midge</name>
    <dbReference type="NCBI Taxonomy" id="319348"/>
    <lineage>
        <taxon>Eukaryota</taxon>
        <taxon>Metazoa</taxon>
        <taxon>Ecdysozoa</taxon>
        <taxon>Arthropoda</taxon>
        <taxon>Hexapoda</taxon>
        <taxon>Insecta</taxon>
        <taxon>Pterygota</taxon>
        <taxon>Neoptera</taxon>
        <taxon>Endopterygota</taxon>
        <taxon>Diptera</taxon>
        <taxon>Nematocera</taxon>
        <taxon>Chironomoidea</taxon>
        <taxon>Chironomidae</taxon>
        <taxon>Chironominae</taxon>
        <taxon>Polypedilum</taxon>
        <taxon>Polypedilum</taxon>
    </lineage>
</organism>
<dbReference type="InterPro" id="IPR014752">
    <property type="entry name" value="Arrestin-like_C"/>
</dbReference>
<dbReference type="SMART" id="SM01017">
    <property type="entry name" value="Arrestin_C"/>
    <property type="match status" value="1"/>
</dbReference>
<keyword evidence="5" id="KW-1185">Reference proteome</keyword>
<name>A0A9J6CDG1_POLVA</name>
<gene>
    <name evidence="4" type="ORF">PVAND_009525</name>
</gene>
<dbReference type="OrthoDB" id="2333384at2759"/>
<comment type="caution">
    <text evidence="4">The sequence shown here is derived from an EMBL/GenBank/DDBJ whole genome shotgun (WGS) entry which is preliminary data.</text>
</comment>
<dbReference type="GO" id="GO:0005737">
    <property type="term" value="C:cytoplasm"/>
    <property type="evidence" value="ECO:0007669"/>
    <property type="project" value="TreeGrafter"/>
</dbReference>
<proteinExistence type="inferred from homology"/>
<sequence>MSTNCEIRFDNNPNGTFTSGQMLTGKVILNLSEKKKVRSIYLKIEGVAKCSWVVTKGAGNRRRTITYSGKEDYLNQTTYLMGSASGGQLEIAAGITTFSFACMLPEALPSSFEGKYGHIRYSCKVVLDRPLKSDKEFRTSFSVIKSEDLNAISMLAMPTKSEIVRYFYCCCIRSKPFFMSVSIPFSGYVPGQKVDLTIFINNQSNVNIDGTKVSLERNTQYISQNPRKKVRSELLTVKEVYGTGMLKSASGELKISLVIPPLSPTNLNYSRVMTTCYQIRVLAKASGAHKNPHLTIPIRIGSIPLRAALPLPHFNAILNTSMTTQATAPPMAVQDLPPPSYEEAVSIRPEMGGEDADVSIFNPRYPVWNFSPAPSAPLATESAPETSFKVPLN</sequence>